<dbReference type="Pfam" id="PF02310">
    <property type="entry name" value="B12-binding"/>
    <property type="match status" value="1"/>
</dbReference>
<evidence type="ECO:0000259" key="8">
    <source>
        <dbReference type="PROSITE" id="PS51332"/>
    </source>
</evidence>
<dbReference type="GO" id="GO:0031419">
    <property type="term" value="F:cobalamin binding"/>
    <property type="evidence" value="ECO:0007669"/>
    <property type="project" value="InterPro"/>
</dbReference>
<dbReference type="InterPro" id="IPR034466">
    <property type="entry name" value="Methyltransferase_Class_B"/>
</dbReference>
<dbReference type="SFLD" id="SFLDG01082">
    <property type="entry name" value="B12-binding_domain_containing"/>
    <property type="match status" value="1"/>
</dbReference>
<dbReference type="GO" id="GO:0051539">
    <property type="term" value="F:4 iron, 4 sulfur cluster binding"/>
    <property type="evidence" value="ECO:0007669"/>
    <property type="project" value="UniProtKB-KW"/>
</dbReference>
<dbReference type="SFLD" id="SFLDS00029">
    <property type="entry name" value="Radical_SAM"/>
    <property type="match status" value="1"/>
</dbReference>
<dbReference type="InterPro" id="IPR051198">
    <property type="entry name" value="BchE-like"/>
</dbReference>
<dbReference type="Gene3D" id="3.80.30.20">
    <property type="entry name" value="tm_1862 like domain"/>
    <property type="match status" value="1"/>
</dbReference>
<reference evidence="10 11" key="1">
    <citation type="journal article" date="2017" name="BMC Genomics">
        <title>Genomic analysis of methanogenic archaea reveals a shift towards energy conservation.</title>
        <authorList>
            <person name="Gilmore S.P."/>
            <person name="Henske J.K."/>
            <person name="Sexton J.A."/>
            <person name="Solomon K.V."/>
            <person name="Seppala S."/>
            <person name="Yoo J.I."/>
            <person name="Huyett L.M."/>
            <person name="Pressman A."/>
            <person name="Cogan J.Z."/>
            <person name="Kivenson V."/>
            <person name="Peng X."/>
            <person name="Tan Y."/>
            <person name="Valentine D.L."/>
            <person name="O'Malley M.A."/>
        </authorList>
    </citation>
    <scope>NUCLEOTIDE SEQUENCE [LARGE SCALE GENOMIC DNA]</scope>
    <source>
        <strain evidence="10 11">M.o.H.</strain>
    </source>
</reference>
<keyword evidence="4" id="KW-0949">S-adenosyl-L-methionine</keyword>
<evidence type="ECO:0000256" key="3">
    <source>
        <dbReference type="ARBA" id="ARBA00022679"/>
    </source>
</evidence>
<dbReference type="PROSITE" id="PS51918">
    <property type="entry name" value="RADICAL_SAM"/>
    <property type="match status" value="1"/>
</dbReference>
<evidence type="ECO:0000256" key="7">
    <source>
        <dbReference type="ARBA" id="ARBA00023014"/>
    </source>
</evidence>
<dbReference type="Proteomes" id="UP000217784">
    <property type="component" value="Unassembled WGS sequence"/>
</dbReference>
<organism evidence="10 11">
    <name type="scientific">Methanobacterium bryantii</name>
    <dbReference type="NCBI Taxonomy" id="2161"/>
    <lineage>
        <taxon>Archaea</taxon>
        <taxon>Methanobacteriati</taxon>
        <taxon>Methanobacteriota</taxon>
        <taxon>Methanomada group</taxon>
        <taxon>Methanobacteria</taxon>
        <taxon>Methanobacteriales</taxon>
        <taxon>Methanobacteriaceae</taxon>
        <taxon>Methanobacterium</taxon>
    </lineage>
</organism>
<protein>
    <submittedName>
        <fullName evidence="10">Radical SAM protein</fullName>
    </submittedName>
</protein>
<dbReference type="OrthoDB" id="2305at2157"/>
<keyword evidence="2" id="KW-0489">Methyltransferase</keyword>
<evidence type="ECO:0000313" key="11">
    <source>
        <dbReference type="Proteomes" id="UP000217784"/>
    </source>
</evidence>
<dbReference type="InterPro" id="IPR058240">
    <property type="entry name" value="rSAM_sf"/>
</dbReference>
<dbReference type="CDD" id="cd01335">
    <property type="entry name" value="Radical_SAM"/>
    <property type="match status" value="1"/>
</dbReference>
<evidence type="ECO:0000259" key="9">
    <source>
        <dbReference type="PROSITE" id="PS51918"/>
    </source>
</evidence>
<comment type="cofactor">
    <cofactor evidence="1">
        <name>[4Fe-4S] cluster</name>
        <dbReference type="ChEBI" id="CHEBI:49883"/>
    </cofactor>
</comment>
<dbReference type="Pfam" id="PF04055">
    <property type="entry name" value="Radical_SAM"/>
    <property type="match status" value="1"/>
</dbReference>
<keyword evidence="5" id="KW-0479">Metal-binding</keyword>
<comment type="caution">
    <text evidence="10">The sequence shown here is derived from an EMBL/GenBank/DDBJ whole genome shotgun (WGS) entry which is preliminary data.</text>
</comment>
<accession>A0A2A2H902</accession>
<dbReference type="InterPro" id="IPR007197">
    <property type="entry name" value="rSAM"/>
</dbReference>
<keyword evidence="6" id="KW-0408">Iron</keyword>
<evidence type="ECO:0000256" key="5">
    <source>
        <dbReference type="ARBA" id="ARBA00022723"/>
    </source>
</evidence>
<dbReference type="SMART" id="SM00729">
    <property type="entry name" value="Elp3"/>
    <property type="match status" value="1"/>
</dbReference>
<evidence type="ECO:0000256" key="4">
    <source>
        <dbReference type="ARBA" id="ARBA00022691"/>
    </source>
</evidence>
<dbReference type="InterPro" id="IPR006158">
    <property type="entry name" value="Cobalamin-bd"/>
</dbReference>
<feature type="domain" description="Radical SAM core" evidence="9">
    <location>
        <begin position="183"/>
        <end position="420"/>
    </location>
</feature>
<keyword evidence="11" id="KW-1185">Reference proteome</keyword>
<dbReference type="InterPro" id="IPR023404">
    <property type="entry name" value="rSAM_horseshoe"/>
</dbReference>
<evidence type="ECO:0000256" key="2">
    <source>
        <dbReference type="ARBA" id="ARBA00022603"/>
    </source>
</evidence>
<dbReference type="CDD" id="cd02068">
    <property type="entry name" value="radical_SAM_B12_BD"/>
    <property type="match status" value="1"/>
</dbReference>
<dbReference type="PROSITE" id="PS51332">
    <property type="entry name" value="B12_BINDING"/>
    <property type="match status" value="1"/>
</dbReference>
<evidence type="ECO:0000256" key="6">
    <source>
        <dbReference type="ARBA" id="ARBA00023004"/>
    </source>
</evidence>
<gene>
    <name evidence="10" type="ORF">ASJ80_13600</name>
</gene>
<dbReference type="SUPFAM" id="SSF52242">
    <property type="entry name" value="Cobalamin (vitamin B12)-binding domain"/>
    <property type="match status" value="1"/>
</dbReference>
<dbReference type="InterPro" id="IPR036724">
    <property type="entry name" value="Cobalamin-bd_sf"/>
</dbReference>
<sequence length="454" mass="51053">MKVLLINPPDTASKYKFIGLVAPTLGIAYIAAVLEENGVDVKIIDGSALEMSWEELEKEIPKYSPDIIAVTAVTPAINQALRTAKIGKKVCPDAYIVLGGYHPTFTYNEVLKNDFVDIVVCGEGEYTMLELAETIESGGDLRKVKGIATKDFKTPPRPIIQNLDELPFPARHLLPMDKYKILNSKLPVGTLISGRGCPFQCSFCSSAAMHGHKLRLRSAENIVDEMEHLINDHDADMIAFMDDTFTVNKRRVEEICTGMKKRGLDVYWGCTARVDTLSRGILEKMKDAGCITLFVGVESADQQQLDNLNKQTTIEKIKRTFELTRELDVRTIASAVLGMPGDTKQSIRNTINFVKNLNPSYAIFSLATPYPGTRFYMKAKEENLIKINDWSKYSLMTPVLETVDCSLEELRKMQRKAFREFYLRPGYILRQTRMDGPIILKTILAILKDVSKHK</sequence>
<dbReference type="GO" id="GO:0046872">
    <property type="term" value="F:metal ion binding"/>
    <property type="evidence" value="ECO:0007669"/>
    <property type="project" value="UniProtKB-KW"/>
</dbReference>
<dbReference type="Gene3D" id="3.40.50.280">
    <property type="entry name" value="Cobalamin-binding domain"/>
    <property type="match status" value="1"/>
</dbReference>
<dbReference type="AlphaFoldDB" id="A0A2A2H902"/>
<dbReference type="PANTHER" id="PTHR43409">
    <property type="entry name" value="ANAEROBIC MAGNESIUM-PROTOPORPHYRIN IX MONOMETHYL ESTER CYCLASE-RELATED"/>
    <property type="match status" value="1"/>
</dbReference>
<dbReference type="InterPro" id="IPR006638">
    <property type="entry name" value="Elp3/MiaA/NifB-like_rSAM"/>
</dbReference>
<dbReference type="EMBL" id="LMVM01000001">
    <property type="protein sequence ID" value="PAV05892.1"/>
    <property type="molecule type" value="Genomic_DNA"/>
</dbReference>
<evidence type="ECO:0000313" key="10">
    <source>
        <dbReference type="EMBL" id="PAV05892.1"/>
    </source>
</evidence>
<dbReference type="GO" id="GO:0003824">
    <property type="term" value="F:catalytic activity"/>
    <property type="evidence" value="ECO:0007669"/>
    <property type="project" value="InterPro"/>
</dbReference>
<dbReference type="SUPFAM" id="SSF102114">
    <property type="entry name" value="Radical SAM enzymes"/>
    <property type="match status" value="1"/>
</dbReference>
<evidence type="ECO:0000256" key="1">
    <source>
        <dbReference type="ARBA" id="ARBA00001966"/>
    </source>
</evidence>
<name>A0A2A2H902_METBR</name>
<keyword evidence="7" id="KW-0411">Iron-sulfur</keyword>
<keyword evidence="3" id="KW-0808">Transferase</keyword>
<dbReference type="PANTHER" id="PTHR43409:SF7">
    <property type="entry name" value="BLL1977 PROTEIN"/>
    <property type="match status" value="1"/>
</dbReference>
<proteinExistence type="predicted"/>
<feature type="domain" description="B12-binding" evidence="8">
    <location>
        <begin position="7"/>
        <end position="142"/>
    </location>
</feature>
<dbReference type="SFLD" id="SFLDG01123">
    <property type="entry name" value="methyltransferase_(Class_B)"/>
    <property type="match status" value="1"/>
</dbReference>
<dbReference type="RefSeq" id="WP_069584379.1">
    <property type="nucleotide sequence ID" value="NZ_LMVM01000001.1"/>
</dbReference>